<dbReference type="InterPro" id="IPR011990">
    <property type="entry name" value="TPR-like_helical_dom_sf"/>
</dbReference>
<dbReference type="EMBL" id="KN847476">
    <property type="protein sequence ID" value="KIX08217.1"/>
    <property type="molecule type" value="Genomic_DNA"/>
</dbReference>
<evidence type="ECO:0000313" key="4">
    <source>
        <dbReference type="Proteomes" id="UP000053617"/>
    </source>
</evidence>
<dbReference type="InterPro" id="IPR019734">
    <property type="entry name" value="TPR_rpt"/>
</dbReference>
<evidence type="ECO:0000256" key="2">
    <source>
        <dbReference type="SAM" id="MobiDB-lite"/>
    </source>
</evidence>
<proteinExistence type="predicted"/>
<evidence type="ECO:0000313" key="3">
    <source>
        <dbReference type="EMBL" id="KIX08217.1"/>
    </source>
</evidence>
<reference evidence="3 4" key="1">
    <citation type="submission" date="2015-01" db="EMBL/GenBank/DDBJ databases">
        <title>The Genome Sequence of Rhinocladiella mackenzie CBS 650.93.</title>
        <authorList>
            <consortium name="The Broad Institute Genomics Platform"/>
            <person name="Cuomo C."/>
            <person name="de Hoog S."/>
            <person name="Gorbushina A."/>
            <person name="Stielow B."/>
            <person name="Teixiera M."/>
            <person name="Abouelleil A."/>
            <person name="Chapman S.B."/>
            <person name="Priest M."/>
            <person name="Young S.K."/>
            <person name="Wortman J."/>
            <person name="Nusbaum C."/>
            <person name="Birren B."/>
        </authorList>
    </citation>
    <scope>NUCLEOTIDE SEQUENCE [LARGE SCALE GENOMIC DNA]</scope>
    <source>
        <strain evidence="3 4">CBS 650.93</strain>
    </source>
</reference>
<dbReference type="VEuPathDB" id="FungiDB:Z518_02873"/>
<feature type="repeat" description="TPR" evidence="1">
    <location>
        <begin position="103"/>
        <end position="136"/>
    </location>
</feature>
<dbReference type="HOGENOM" id="CLU_060358_0_0_1"/>
<keyword evidence="1" id="KW-0802">TPR repeat</keyword>
<dbReference type="OrthoDB" id="4158750at2759"/>
<dbReference type="GeneID" id="25290944"/>
<keyword evidence="4" id="KW-1185">Reference proteome</keyword>
<dbReference type="Proteomes" id="UP000053617">
    <property type="component" value="Unassembled WGS sequence"/>
</dbReference>
<accession>A0A0D2G101</accession>
<evidence type="ECO:0000256" key="1">
    <source>
        <dbReference type="PROSITE-ProRule" id="PRU00339"/>
    </source>
</evidence>
<feature type="region of interest" description="Disordered" evidence="2">
    <location>
        <begin position="213"/>
        <end position="242"/>
    </location>
</feature>
<feature type="compositionally biased region" description="Basic and acidic residues" evidence="2">
    <location>
        <begin position="293"/>
        <end position="311"/>
    </location>
</feature>
<sequence>MDKPGGPSTERLPVGLRNACPMIKPPDVITTRTKNDVSTFELTAIELYAEVLLSRAHFLFFNSIRGDIGSRGPSLFHEGKGALEEAETLCMSGQYSVSTESVAKCWYVRGFLADVTRDNDNAVYYFRKAIELDEKYKNLKRVRWHLQRQEDMTELEDMWDDMGSLMGSWTSSKGQTDLSLENEMAASRLVRSHESFRNSALFERLMRDVQETLSKPRPLDVSNMSPTQSSYSTPLATPQSANSARVDFDGFIEKLKNDPIHRHASRETHAAFSKIEGYCARDTVFPLRDHRQEQAKAEADDRQRALSETRESALSAPTRRPSHEEALLSDTPSISELDT</sequence>
<dbReference type="PROSITE" id="PS50005">
    <property type="entry name" value="TPR"/>
    <property type="match status" value="1"/>
</dbReference>
<dbReference type="RefSeq" id="XP_013275353.1">
    <property type="nucleotide sequence ID" value="XM_013419899.1"/>
</dbReference>
<protein>
    <submittedName>
        <fullName evidence="3">Uncharacterized protein</fullName>
    </submittedName>
</protein>
<gene>
    <name evidence="3" type="ORF">Z518_02873</name>
</gene>
<organism evidence="3 4">
    <name type="scientific">Rhinocladiella mackenziei CBS 650.93</name>
    <dbReference type="NCBI Taxonomy" id="1442369"/>
    <lineage>
        <taxon>Eukaryota</taxon>
        <taxon>Fungi</taxon>
        <taxon>Dikarya</taxon>
        <taxon>Ascomycota</taxon>
        <taxon>Pezizomycotina</taxon>
        <taxon>Eurotiomycetes</taxon>
        <taxon>Chaetothyriomycetidae</taxon>
        <taxon>Chaetothyriales</taxon>
        <taxon>Herpotrichiellaceae</taxon>
        <taxon>Rhinocladiella</taxon>
    </lineage>
</organism>
<feature type="region of interest" description="Disordered" evidence="2">
    <location>
        <begin position="293"/>
        <end position="339"/>
    </location>
</feature>
<name>A0A0D2G101_9EURO</name>
<dbReference type="AlphaFoldDB" id="A0A0D2G101"/>
<feature type="compositionally biased region" description="Polar residues" evidence="2">
    <location>
        <begin position="222"/>
        <end position="242"/>
    </location>
</feature>
<dbReference type="SUPFAM" id="SSF48452">
    <property type="entry name" value="TPR-like"/>
    <property type="match status" value="1"/>
</dbReference>
<feature type="compositionally biased region" description="Polar residues" evidence="2">
    <location>
        <begin position="330"/>
        <end position="339"/>
    </location>
</feature>